<keyword evidence="2" id="KW-0472">Membrane</keyword>
<reference evidence="4" key="1">
    <citation type="submission" date="2013-09" db="EMBL/GenBank/DDBJ databases">
        <title>Corchorus olitorius genome sequencing.</title>
        <authorList>
            <person name="Alam M."/>
            <person name="Haque M.S."/>
            <person name="Islam M.S."/>
            <person name="Emdad E.M."/>
            <person name="Islam M.M."/>
            <person name="Ahmed B."/>
            <person name="Halim A."/>
            <person name="Hossen Q.M.M."/>
            <person name="Hossain M.Z."/>
            <person name="Ahmed R."/>
            <person name="Khan M.M."/>
            <person name="Islam R."/>
            <person name="Rashid M.M."/>
            <person name="Khan S.A."/>
            <person name="Rahman M.S."/>
            <person name="Alam M."/>
            <person name="Yahiya A.S."/>
            <person name="Khan M.S."/>
            <person name="Azam M.S."/>
            <person name="Haque T."/>
            <person name="Lashkar M.Z.H."/>
            <person name="Akhand A.I."/>
            <person name="Morshed G."/>
            <person name="Roy S."/>
            <person name="Uddin K.S."/>
            <person name="Rabeya T."/>
            <person name="Hossain A.S."/>
            <person name="Chowdhury A."/>
            <person name="Snigdha A.R."/>
            <person name="Mortoza M.S."/>
            <person name="Matin S.A."/>
            <person name="Hoque S.M.E."/>
            <person name="Islam M.K."/>
            <person name="Roy D.K."/>
            <person name="Haider R."/>
            <person name="Moosa M.M."/>
            <person name="Elias S.M."/>
            <person name="Hasan A.M."/>
            <person name="Jahan S."/>
            <person name="Shafiuddin M."/>
            <person name="Mahmood N."/>
            <person name="Shommy N.S."/>
        </authorList>
    </citation>
    <scope>NUCLEOTIDE SEQUENCE [LARGE SCALE GENOMIC DNA]</scope>
    <source>
        <strain evidence="4">cv. O-4</strain>
    </source>
</reference>
<dbReference type="InterPro" id="IPR036322">
    <property type="entry name" value="WD40_repeat_dom_sf"/>
</dbReference>
<dbReference type="OrthoDB" id="2018951at2759"/>
<feature type="region of interest" description="Disordered" evidence="1">
    <location>
        <begin position="929"/>
        <end position="948"/>
    </location>
</feature>
<evidence type="ECO:0000313" key="3">
    <source>
        <dbReference type="EMBL" id="OMO75068.1"/>
    </source>
</evidence>
<feature type="transmembrane region" description="Helical" evidence="2">
    <location>
        <begin position="888"/>
        <end position="908"/>
    </location>
</feature>
<dbReference type="PANTHER" id="PTHR35464">
    <property type="entry name" value="OS06G0115200 PROTEIN"/>
    <property type="match status" value="1"/>
</dbReference>
<feature type="compositionally biased region" description="Acidic residues" evidence="1">
    <location>
        <begin position="283"/>
        <end position="304"/>
    </location>
</feature>
<evidence type="ECO:0000256" key="2">
    <source>
        <dbReference type="SAM" id="Phobius"/>
    </source>
</evidence>
<dbReference type="EMBL" id="AWUE01019231">
    <property type="protein sequence ID" value="OMO75068.1"/>
    <property type="molecule type" value="Genomic_DNA"/>
</dbReference>
<feature type="region of interest" description="Disordered" evidence="1">
    <location>
        <begin position="1"/>
        <end position="24"/>
    </location>
</feature>
<dbReference type="PANTHER" id="PTHR35464:SF1">
    <property type="entry name" value="OS06G0115200 PROTEIN"/>
    <property type="match status" value="1"/>
</dbReference>
<gene>
    <name evidence="3" type="ORF">COLO4_26340</name>
</gene>
<dbReference type="AlphaFoldDB" id="A0A1R3HXP1"/>
<protein>
    <submittedName>
        <fullName evidence="3">Uncharacterized protein</fullName>
    </submittedName>
</protein>
<evidence type="ECO:0000313" key="4">
    <source>
        <dbReference type="Proteomes" id="UP000187203"/>
    </source>
</evidence>
<feature type="region of interest" description="Disordered" evidence="1">
    <location>
        <begin position="960"/>
        <end position="1003"/>
    </location>
</feature>
<proteinExistence type="predicted"/>
<feature type="region of interest" description="Disordered" evidence="1">
    <location>
        <begin position="443"/>
        <end position="470"/>
    </location>
</feature>
<dbReference type="InterPro" id="IPR045288">
    <property type="entry name" value="At1g75140-like"/>
</dbReference>
<keyword evidence="4" id="KW-1185">Reference proteome</keyword>
<feature type="compositionally biased region" description="Polar residues" evidence="1">
    <location>
        <begin position="155"/>
        <end position="166"/>
    </location>
</feature>
<feature type="compositionally biased region" description="Low complexity" evidence="1">
    <location>
        <begin position="960"/>
        <end position="974"/>
    </location>
</feature>
<name>A0A1R3HXP1_9ROSI</name>
<dbReference type="Proteomes" id="UP000187203">
    <property type="component" value="Unassembled WGS sequence"/>
</dbReference>
<organism evidence="3 4">
    <name type="scientific">Corchorus olitorius</name>
    <dbReference type="NCBI Taxonomy" id="93759"/>
    <lineage>
        <taxon>Eukaryota</taxon>
        <taxon>Viridiplantae</taxon>
        <taxon>Streptophyta</taxon>
        <taxon>Embryophyta</taxon>
        <taxon>Tracheophyta</taxon>
        <taxon>Spermatophyta</taxon>
        <taxon>Magnoliopsida</taxon>
        <taxon>eudicotyledons</taxon>
        <taxon>Gunneridae</taxon>
        <taxon>Pentapetalae</taxon>
        <taxon>rosids</taxon>
        <taxon>malvids</taxon>
        <taxon>Malvales</taxon>
        <taxon>Malvaceae</taxon>
        <taxon>Grewioideae</taxon>
        <taxon>Apeibeae</taxon>
        <taxon>Corchorus</taxon>
    </lineage>
</organism>
<feature type="compositionally biased region" description="Low complexity" evidence="1">
    <location>
        <begin position="9"/>
        <end position="19"/>
    </location>
</feature>
<evidence type="ECO:0000256" key="1">
    <source>
        <dbReference type="SAM" id="MobiDB-lite"/>
    </source>
</evidence>
<dbReference type="SUPFAM" id="SSF50978">
    <property type="entry name" value="WD40 repeat-like"/>
    <property type="match status" value="1"/>
</dbReference>
<dbReference type="STRING" id="93759.A0A1R3HXP1"/>
<feature type="compositionally biased region" description="Basic and acidic residues" evidence="1">
    <location>
        <begin position="108"/>
        <end position="132"/>
    </location>
</feature>
<feature type="region of interest" description="Disordered" evidence="1">
    <location>
        <begin position="223"/>
        <end position="308"/>
    </location>
</feature>
<comment type="caution">
    <text evidence="3">The sequence shown here is derived from an EMBL/GenBank/DDBJ whole genome shotgun (WGS) entry which is preliminary data.</text>
</comment>
<feature type="compositionally biased region" description="Polar residues" evidence="1">
    <location>
        <begin position="444"/>
        <end position="457"/>
    </location>
</feature>
<keyword evidence="2" id="KW-1133">Transmembrane helix</keyword>
<feature type="region of interest" description="Disordered" evidence="1">
    <location>
        <begin position="38"/>
        <end position="211"/>
    </location>
</feature>
<sequence>MDSDEDLELLSPSDEPSSPVHERKLKRLKKVKSIVEVPPLFESSDFDSPNGQAIEEPKSGSRSGFEGSDEENESSSGFDDWPVEENDSVPVAKRTLDFDSVTEEVEENDKGRDDDRALEVGRGNDHAIEVESPKANANHEISDTLPADGIKNVADMSSSEELSTEITVDKEPKQAFRAPLDDTQDLFSDSQTSDSKDEFAEETPGNSLKGVLAPSLLALNLKLDSAPPDDISSDEEDNDKENIEPQPHGSVDLSSTPNGDPDAAKTENLLRRWGMKQSKTTLIDEEMSEEESETDEEEDVETTEDLPQINLRMHVKKIKEMIPQMFTDKDDMYISSDDEEADKKLVEQCLSEKANQRTELLPPTKDATSKELFGYIKKVNNMPDTRRKAKPSSFSNMLLMGKKGSVSSKSSFIGRGSNCSVPSSRKQGSGILRSFVFEREDSNSRSTTSIAENSSDVVQREHRPTKTPSAKFTRKSEFLALTRRTDSRSGFGIKDEINQPKYVGKSVQEVEAKDGERGRAVSVTKYSPFWSERFQFMSAVKLNSVATCINVLPFRDFEGLSKYVAVGDERGRVYVFLRNGDVVTEFHTKLESPIMAMVSYMSTYKNESAVVTGHQNGMVLVHRIYEGSNGEESGSPVMETVGKFVPAESGEDGLPITTLEVHHVGRMRYILSADLSGKIRVFREDGTLYGSAMPRSRPLLFLKQRLLFLTETGAGSLDLRNMKIKESDCEGLNHSLARTYVFDPTERSKAYGFTSDGDLIHVLLLGDVMNFKCRVRSKKKLEMHEPLAFQAIKGYLLIVDPEKVFVYNVSTQHYVRVGAPRFLFSAGLDEIRSSFLTYQVMDTSNEKMQAIPLIASDREKLVVLGLGGEYVGMYRSNLPVSKGESNTMLWTSPVLFFILFLFGAWQFFAKKKEALTSWGPDDPFISSTTATNGAPLGSSTADRSLLDSSSRGADIADLRSSGLRGRRYPSPSRYPGGGATSSFRPNAADPGSRPAPVDPNYRAAPELKYRGSALESSAFPKRRESLFVNSQVVDDNS</sequence>
<keyword evidence="2" id="KW-0812">Transmembrane</keyword>
<accession>A0A1R3HXP1</accession>